<organism evidence="2 3">
    <name type="scientific">Streptomonospora salina</name>
    <dbReference type="NCBI Taxonomy" id="104205"/>
    <lineage>
        <taxon>Bacteria</taxon>
        <taxon>Bacillati</taxon>
        <taxon>Actinomycetota</taxon>
        <taxon>Actinomycetes</taxon>
        <taxon>Streptosporangiales</taxon>
        <taxon>Nocardiopsidaceae</taxon>
        <taxon>Streptomonospora</taxon>
    </lineage>
</organism>
<feature type="region of interest" description="Disordered" evidence="1">
    <location>
        <begin position="1"/>
        <end position="129"/>
    </location>
</feature>
<protein>
    <submittedName>
        <fullName evidence="2">Uncharacterized protein</fullName>
    </submittedName>
</protein>
<dbReference type="EMBL" id="JACHLY010000001">
    <property type="protein sequence ID" value="MBB5998263.1"/>
    <property type="molecule type" value="Genomic_DNA"/>
</dbReference>
<comment type="caution">
    <text evidence="2">The sequence shown here is derived from an EMBL/GenBank/DDBJ whole genome shotgun (WGS) entry which is preliminary data.</text>
</comment>
<name>A0A841EB25_9ACTN</name>
<reference evidence="2 3" key="1">
    <citation type="submission" date="2020-08" db="EMBL/GenBank/DDBJ databases">
        <title>Sequencing the genomes of 1000 actinobacteria strains.</title>
        <authorList>
            <person name="Klenk H.-P."/>
        </authorList>
    </citation>
    <scope>NUCLEOTIDE SEQUENCE [LARGE SCALE GENOMIC DNA]</scope>
    <source>
        <strain evidence="2 3">DSM 44593</strain>
    </source>
</reference>
<keyword evidence="3" id="KW-1185">Reference proteome</keyword>
<gene>
    <name evidence="2" type="ORF">HNR25_002014</name>
</gene>
<proteinExistence type="predicted"/>
<feature type="compositionally biased region" description="Gly residues" evidence="1">
    <location>
        <begin position="99"/>
        <end position="109"/>
    </location>
</feature>
<dbReference type="AlphaFoldDB" id="A0A841EB25"/>
<evidence type="ECO:0000313" key="2">
    <source>
        <dbReference type="EMBL" id="MBB5998263.1"/>
    </source>
</evidence>
<dbReference type="Proteomes" id="UP000578077">
    <property type="component" value="Unassembled WGS sequence"/>
</dbReference>
<feature type="compositionally biased region" description="Basic and acidic residues" evidence="1">
    <location>
        <begin position="1"/>
        <end position="11"/>
    </location>
</feature>
<feature type="compositionally biased region" description="Low complexity" evidence="1">
    <location>
        <begin position="77"/>
        <end position="98"/>
    </location>
</feature>
<accession>A0A841EB25</accession>
<dbReference type="RefSeq" id="WP_184634379.1">
    <property type="nucleotide sequence ID" value="NZ_BAABKT010000014.1"/>
</dbReference>
<sequence>MDDPSKSRNEAAAESAAEGGRPETADSASGGRESDRPTVRSTSDRAAGTGGTGGTGGAKRRAAGRSARAPADKRASAGHAEAAAPSAGASATDAPSGTSSGGSSGGSTGGRPPSGANADEQGAALFSAEDAQLLRERWRSAQSDFVDDPRTAVDTADRLVGETLRTLNERLAAHKEVLEGRWSGEAESDTEELRTTMRDYRAFFRQLLQTGD</sequence>
<feature type="compositionally biased region" description="Gly residues" evidence="1">
    <location>
        <begin position="48"/>
        <end position="57"/>
    </location>
</feature>
<evidence type="ECO:0000256" key="1">
    <source>
        <dbReference type="SAM" id="MobiDB-lite"/>
    </source>
</evidence>
<evidence type="ECO:0000313" key="3">
    <source>
        <dbReference type="Proteomes" id="UP000578077"/>
    </source>
</evidence>